<dbReference type="GO" id="GO:0003951">
    <property type="term" value="F:NAD+ kinase activity"/>
    <property type="evidence" value="ECO:0007669"/>
    <property type="project" value="InterPro"/>
</dbReference>
<dbReference type="Pfam" id="PF01513">
    <property type="entry name" value="NAD_kinase"/>
    <property type="match status" value="1"/>
</dbReference>
<dbReference type="SUPFAM" id="SSF111331">
    <property type="entry name" value="NAD kinase/diacylglycerol kinase-like"/>
    <property type="match status" value="1"/>
</dbReference>
<sequence>MSSSIPPGPSVGIIANPASGRDIRRLVARASVFQTAEKVNMVLRVASALAALGVARVLLPPDLGGIAAGVLRATQGAVQAGAALPVLTFLDMPIEQTAVDSERATRAMVEAGVAAIVVLGGDGTHRIVAGSAGDTPLATLSTGTNNTFPELREATLVGLATGLLASGRLGVAEACRRNKQLVVQSGTRRELALVDVAVSPGRYVGARALWQADSLAEVFVAFAEADAIGLSSIAGLLEPVGRSDPHGLHVRLDAARPAFTLTAPIAPGLLAQLPVAGHARLLPGEAVAVSLPAGTLALDGEREIEFGPGDRPRVWLAPHGPLTVDVPATLRLAAARGLLRQPAPTIAPA</sequence>
<dbReference type="OrthoDB" id="4292700at2"/>
<comment type="caution">
    <text evidence="1">The sequence shown here is derived from an EMBL/GenBank/DDBJ whole genome shotgun (WGS) entry which is preliminary data.</text>
</comment>
<keyword evidence="2" id="KW-1185">Reference proteome</keyword>
<dbReference type="RefSeq" id="WP_132545308.1">
    <property type="nucleotide sequence ID" value="NZ_SLWY01000025.1"/>
</dbReference>
<dbReference type="InterPro" id="IPR002504">
    <property type="entry name" value="NADK"/>
</dbReference>
<dbReference type="Gene3D" id="3.40.50.10330">
    <property type="entry name" value="Probable inorganic polyphosphate/atp-NAD kinase, domain 1"/>
    <property type="match status" value="1"/>
</dbReference>
<dbReference type="AlphaFoldDB" id="A0A4V2SC00"/>
<dbReference type="InterPro" id="IPR039065">
    <property type="entry name" value="AcoX-like"/>
</dbReference>
<reference evidence="1 2" key="1">
    <citation type="submission" date="2019-03" db="EMBL/GenBank/DDBJ databases">
        <title>Genomic Encyclopedia of Type Strains, Phase IV (KMG-IV): sequencing the most valuable type-strain genomes for metagenomic binning, comparative biology and taxonomic classification.</title>
        <authorList>
            <person name="Goeker M."/>
        </authorList>
    </citation>
    <scope>NUCLEOTIDE SEQUENCE [LARGE SCALE GENOMIC DNA]</scope>
    <source>
        <strain evidence="1 2">DSM 25287</strain>
    </source>
</reference>
<organism evidence="1 2">
    <name type="scientific">Plasticicumulans lactativorans</name>
    <dbReference type="NCBI Taxonomy" id="1133106"/>
    <lineage>
        <taxon>Bacteria</taxon>
        <taxon>Pseudomonadati</taxon>
        <taxon>Pseudomonadota</taxon>
        <taxon>Gammaproteobacteria</taxon>
        <taxon>Candidatus Competibacteraceae</taxon>
        <taxon>Plasticicumulans</taxon>
    </lineage>
</organism>
<protein>
    <submittedName>
        <fullName evidence="1">Putative polyphosphate/ATP-dependent NAD kinase</fullName>
    </submittedName>
</protein>
<name>A0A4V2SC00_9GAMM</name>
<dbReference type="InterPro" id="IPR017438">
    <property type="entry name" value="ATP-NAD_kinase_N"/>
</dbReference>
<dbReference type="GO" id="GO:0051287">
    <property type="term" value="F:NAD binding"/>
    <property type="evidence" value="ECO:0007669"/>
    <property type="project" value="UniProtKB-ARBA"/>
</dbReference>
<gene>
    <name evidence="1" type="ORF">EV699_1252</name>
</gene>
<keyword evidence="1" id="KW-0418">Kinase</keyword>
<dbReference type="GO" id="GO:0005524">
    <property type="term" value="F:ATP binding"/>
    <property type="evidence" value="ECO:0007669"/>
    <property type="project" value="UniProtKB-ARBA"/>
</dbReference>
<dbReference type="GO" id="GO:0006741">
    <property type="term" value="P:NADP+ biosynthetic process"/>
    <property type="evidence" value="ECO:0007669"/>
    <property type="project" value="InterPro"/>
</dbReference>
<dbReference type="EMBL" id="SLWY01000025">
    <property type="protein sequence ID" value="TCO77500.1"/>
    <property type="molecule type" value="Genomic_DNA"/>
</dbReference>
<evidence type="ECO:0000313" key="2">
    <source>
        <dbReference type="Proteomes" id="UP000295765"/>
    </source>
</evidence>
<evidence type="ECO:0000313" key="1">
    <source>
        <dbReference type="EMBL" id="TCO77500.1"/>
    </source>
</evidence>
<dbReference type="InterPro" id="IPR016064">
    <property type="entry name" value="NAD/diacylglycerol_kinase_sf"/>
</dbReference>
<dbReference type="PANTHER" id="PTHR40697:SF3">
    <property type="entry name" value="ACETOIN CATABOLISM PROTEIN X"/>
    <property type="match status" value="1"/>
</dbReference>
<dbReference type="Proteomes" id="UP000295765">
    <property type="component" value="Unassembled WGS sequence"/>
</dbReference>
<keyword evidence="1" id="KW-0808">Transferase</keyword>
<accession>A0A4V2SC00</accession>
<dbReference type="PANTHER" id="PTHR40697">
    <property type="entry name" value="ACETOIN CATABOLISM PROTEIN X"/>
    <property type="match status" value="1"/>
</dbReference>
<proteinExistence type="predicted"/>
<dbReference type="PIRSF" id="PIRSF018567">
    <property type="entry name" value="AcoX"/>
    <property type="match status" value="1"/>
</dbReference>
<dbReference type="InterPro" id="IPR011391">
    <property type="entry name" value="AcoX_kinase"/>
</dbReference>